<dbReference type="Proteomes" id="UP000265725">
    <property type="component" value="Chromosome"/>
</dbReference>
<dbReference type="EMBL" id="CP032418">
    <property type="protein sequence ID" value="AYC29906.1"/>
    <property type="molecule type" value="Genomic_DNA"/>
</dbReference>
<gene>
    <name evidence="1" type="ORF">D3873_08365</name>
</gene>
<accession>A0A385YTA3</accession>
<proteinExistence type="predicted"/>
<reference evidence="2" key="1">
    <citation type="submission" date="2018-09" db="EMBL/GenBank/DDBJ databases">
        <authorList>
            <person name="Zhu H."/>
        </authorList>
    </citation>
    <scope>NUCLEOTIDE SEQUENCE [LARGE SCALE GENOMIC DNA]</scope>
    <source>
        <strain evidence="2">K2R23-3</strain>
    </source>
</reference>
<organism evidence="1 2">
    <name type="scientific">Paenisporosarcina cavernae</name>
    <dbReference type="NCBI Taxonomy" id="2320858"/>
    <lineage>
        <taxon>Bacteria</taxon>
        <taxon>Bacillati</taxon>
        <taxon>Bacillota</taxon>
        <taxon>Bacilli</taxon>
        <taxon>Bacillales</taxon>
        <taxon>Caryophanaceae</taxon>
        <taxon>Paenisporosarcina</taxon>
    </lineage>
</organism>
<sequence>MKKFIAIILAVSVLSGAGTIYAKVSPSIGLSNWFSNSFMEKSVEIGESTSEAIFTKVREFQVYVSTVKQVAKKRVEDFTNLHRQSVLSKLSNWKEQQLSEVEKTSEQLKKRDFSTYTESLKLEETMDQEMESLLQEIVESE</sequence>
<keyword evidence="2" id="KW-1185">Reference proteome</keyword>
<dbReference type="RefSeq" id="WP_119883642.1">
    <property type="nucleotide sequence ID" value="NZ_CP032418.1"/>
</dbReference>
<evidence type="ECO:0000313" key="2">
    <source>
        <dbReference type="Proteomes" id="UP000265725"/>
    </source>
</evidence>
<dbReference type="OrthoDB" id="2438102at2"/>
<dbReference type="AlphaFoldDB" id="A0A385YTA3"/>
<dbReference type="KEGG" id="paek:D3873_08365"/>
<evidence type="ECO:0000313" key="1">
    <source>
        <dbReference type="EMBL" id="AYC29906.1"/>
    </source>
</evidence>
<name>A0A385YTA3_9BACL</name>
<protein>
    <submittedName>
        <fullName evidence="1">Uncharacterized protein</fullName>
    </submittedName>
</protein>